<dbReference type="PANTHER" id="PTHR30448:SF0">
    <property type="entry name" value="RNASE ADAPTER PROTEIN RAPZ"/>
    <property type="match status" value="1"/>
</dbReference>
<feature type="domain" description="RapZ C-terminal" evidence="6">
    <location>
        <begin position="168"/>
        <end position="286"/>
    </location>
</feature>
<evidence type="ECO:0000313" key="7">
    <source>
        <dbReference type="EMBL" id="SMC83637.1"/>
    </source>
</evidence>
<gene>
    <name evidence="7" type="ORF">SAMN02746065_11217</name>
</gene>
<dbReference type="STRING" id="1121400.SAMN02746065_11217"/>
<dbReference type="RefSeq" id="WP_084069632.1">
    <property type="nucleotide sequence ID" value="NZ_FWXY01000012.1"/>
</dbReference>
<dbReference type="GO" id="GO:0005524">
    <property type="term" value="F:ATP binding"/>
    <property type="evidence" value="ECO:0007669"/>
    <property type="project" value="UniProtKB-UniRule"/>
</dbReference>
<evidence type="ECO:0000259" key="6">
    <source>
        <dbReference type="Pfam" id="PF22740"/>
    </source>
</evidence>
<dbReference type="Gene3D" id="3.40.50.300">
    <property type="entry name" value="P-loop containing nucleotide triphosphate hydrolases"/>
    <property type="match status" value="1"/>
</dbReference>
<evidence type="ECO:0000256" key="2">
    <source>
        <dbReference type="ARBA" id="ARBA00022840"/>
    </source>
</evidence>
<dbReference type="GO" id="GO:0005525">
    <property type="term" value="F:GTP binding"/>
    <property type="evidence" value="ECO:0007669"/>
    <property type="project" value="UniProtKB-UniRule"/>
</dbReference>
<sequence>MKNIKLFIITGLSGSGKSTVMAALEDAEFYCVDNMPMALLPKFLELPIQNTPGIKGFAFVMDMRAKDFLSHYTGTMEELRKNGFKPETIFLEADEDVLVNRYSQTRRHHPVDHHKTLIASIRSEKKEMLAIRSTADIIIDTSTLNVHELKAKITALAHKEASVQSQIKINILSFGFKYGLPREADLVMDMRFLKNPYFVPELKDLDGETHGVKNFVLTTEEAVTFFEKCRSLLDFLIPLYEKEGKAYLTIAIGCTGGRHRSVAIARKLFEYLNRKKNNIAITHRDINRDIMKK</sequence>
<keyword evidence="2 4" id="KW-0067">ATP-binding</keyword>
<dbReference type="EMBL" id="FWXY01000012">
    <property type="protein sequence ID" value="SMC83637.1"/>
    <property type="molecule type" value="Genomic_DNA"/>
</dbReference>
<feature type="domain" description="RapZ-like N-terminal" evidence="5">
    <location>
        <begin position="4"/>
        <end position="154"/>
    </location>
</feature>
<evidence type="ECO:0000256" key="3">
    <source>
        <dbReference type="ARBA" id="ARBA00023134"/>
    </source>
</evidence>
<accession>A0A1W2CED4</accession>
<feature type="binding site" evidence="4">
    <location>
        <begin position="11"/>
        <end position="18"/>
    </location>
    <ligand>
        <name>ATP</name>
        <dbReference type="ChEBI" id="CHEBI:30616"/>
    </ligand>
</feature>
<dbReference type="Pfam" id="PF22740">
    <property type="entry name" value="PapZ_C"/>
    <property type="match status" value="1"/>
</dbReference>
<evidence type="ECO:0000259" key="5">
    <source>
        <dbReference type="Pfam" id="PF03668"/>
    </source>
</evidence>
<dbReference type="PANTHER" id="PTHR30448">
    <property type="entry name" value="RNASE ADAPTER PROTEIN RAPZ"/>
    <property type="match status" value="1"/>
</dbReference>
<dbReference type="OrthoDB" id="9784461at2"/>
<evidence type="ECO:0000313" key="8">
    <source>
        <dbReference type="Proteomes" id="UP000192418"/>
    </source>
</evidence>
<evidence type="ECO:0000256" key="4">
    <source>
        <dbReference type="HAMAP-Rule" id="MF_00636"/>
    </source>
</evidence>
<dbReference type="InterPro" id="IPR053931">
    <property type="entry name" value="RapZ_C"/>
</dbReference>
<reference evidence="7" key="1">
    <citation type="submission" date="2017-04" db="EMBL/GenBank/DDBJ databases">
        <authorList>
            <person name="Afonso C.L."/>
            <person name="Miller P.J."/>
            <person name="Scott M.A."/>
            <person name="Spackman E."/>
            <person name="Goraichik I."/>
            <person name="Dimitrov K.M."/>
            <person name="Suarez D.L."/>
            <person name="Swayne D.E."/>
        </authorList>
    </citation>
    <scope>NUCLEOTIDE SEQUENCE [LARGE SCALE GENOMIC DNA]</scope>
    <source>
        <strain evidence="7">DSM 3385</strain>
    </source>
</reference>
<keyword evidence="3 4" id="KW-0342">GTP-binding</keyword>
<feature type="binding site" evidence="4">
    <location>
        <begin position="62"/>
        <end position="65"/>
    </location>
    <ligand>
        <name>GTP</name>
        <dbReference type="ChEBI" id="CHEBI:37565"/>
    </ligand>
</feature>
<dbReference type="InterPro" id="IPR053930">
    <property type="entry name" value="RapZ-like_N"/>
</dbReference>
<evidence type="ECO:0000256" key="1">
    <source>
        <dbReference type="ARBA" id="ARBA00022741"/>
    </source>
</evidence>
<dbReference type="InterPro" id="IPR027417">
    <property type="entry name" value="P-loop_NTPase"/>
</dbReference>
<dbReference type="HAMAP" id="MF_00636">
    <property type="entry name" value="RapZ_like"/>
    <property type="match status" value="1"/>
</dbReference>
<proteinExistence type="inferred from homology"/>
<dbReference type="PIRSF" id="PIRSF005052">
    <property type="entry name" value="P-loopkin"/>
    <property type="match status" value="1"/>
</dbReference>
<name>A0A1W2CED4_9BACT</name>
<keyword evidence="1 4" id="KW-0547">Nucleotide-binding</keyword>
<dbReference type="Pfam" id="PF03668">
    <property type="entry name" value="RapZ-like_N"/>
    <property type="match status" value="1"/>
</dbReference>
<dbReference type="NCBIfam" id="NF003828">
    <property type="entry name" value="PRK05416.1"/>
    <property type="match status" value="1"/>
</dbReference>
<organism evidence="7 8">
    <name type="scientific">Desulfocicer vacuolatum DSM 3385</name>
    <dbReference type="NCBI Taxonomy" id="1121400"/>
    <lineage>
        <taxon>Bacteria</taxon>
        <taxon>Pseudomonadati</taxon>
        <taxon>Thermodesulfobacteriota</taxon>
        <taxon>Desulfobacteria</taxon>
        <taxon>Desulfobacterales</taxon>
        <taxon>Desulfobacteraceae</taxon>
        <taxon>Desulfocicer</taxon>
    </lineage>
</organism>
<dbReference type="Proteomes" id="UP000192418">
    <property type="component" value="Unassembled WGS sequence"/>
</dbReference>
<protein>
    <submittedName>
        <fullName evidence="7">UPF0042 nucleotide-binding protein</fullName>
    </submittedName>
</protein>
<dbReference type="AlphaFoldDB" id="A0A1W2CED4"/>
<dbReference type="InterPro" id="IPR005337">
    <property type="entry name" value="RapZ-like"/>
</dbReference>
<dbReference type="SUPFAM" id="SSF52540">
    <property type="entry name" value="P-loop containing nucleoside triphosphate hydrolases"/>
    <property type="match status" value="1"/>
</dbReference>
<keyword evidence="8" id="KW-1185">Reference proteome</keyword>